<name>A0A0P6WEB6_9BACI</name>
<organism evidence="2 3">
    <name type="scientific">Rossellomorea vietnamensis</name>
    <dbReference type="NCBI Taxonomy" id="218284"/>
    <lineage>
        <taxon>Bacteria</taxon>
        <taxon>Bacillati</taxon>
        <taxon>Bacillota</taxon>
        <taxon>Bacilli</taxon>
        <taxon>Bacillales</taxon>
        <taxon>Bacillaceae</taxon>
        <taxon>Rossellomorea</taxon>
    </lineage>
</organism>
<dbReference type="RefSeq" id="WP_060672508.1">
    <property type="nucleotide sequence ID" value="NZ_LIXZ01000007.1"/>
</dbReference>
<dbReference type="AlphaFoldDB" id="A0A0P6WEB6"/>
<dbReference type="PATRIC" id="fig|218284.4.peg.3866"/>
<dbReference type="GO" id="GO:0004519">
    <property type="term" value="F:endonuclease activity"/>
    <property type="evidence" value="ECO:0007669"/>
    <property type="project" value="InterPro"/>
</dbReference>
<feature type="domain" description="Homing endonuclease LAGLIDADG" evidence="1">
    <location>
        <begin position="9"/>
        <end position="170"/>
    </location>
</feature>
<sequence>MFACEEFLSMVCGKLLGDGCIVKQEGRKPRFQFIHSIKDKEWCYYCYSKLKDYLPLTGPHYKKIEDNRVNAGYTESYYVQSRTHGHITNLRSIWYKNGKKVLPFEFLMKYLTPLALAWWYQDDGNLKKDSTIPRKIILSTDSFTPAENNKLCHLLKDKYSLLFSMDKQNRILLYDQFQIQYFLFLVSPHLHPCMYRKTITSCDIYNHFSNPKRTTIYLPAHLKLTSPTREINERLSVLPDIFSAIKDGDFYTNELLTFIESTKTYVTKKPYQIVVSEENLQNLFILNKMTGLNASIFAHICFMVQPIFSK</sequence>
<proteinExistence type="predicted"/>
<dbReference type="OrthoDB" id="2351986at2"/>
<gene>
    <name evidence="2" type="ORF">AM506_10840</name>
</gene>
<evidence type="ECO:0000313" key="3">
    <source>
        <dbReference type="Proteomes" id="UP000050398"/>
    </source>
</evidence>
<evidence type="ECO:0000259" key="1">
    <source>
        <dbReference type="Pfam" id="PF03161"/>
    </source>
</evidence>
<dbReference type="InterPro" id="IPR004860">
    <property type="entry name" value="LAGLIDADG_dom"/>
</dbReference>
<comment type="caution">
    <text evidence="2">The sequence shown here is derived from an EMBL/GenBank/DDBJ whole genome shotgun (WGS) entry which is preliminary data.</text>
</comment>
<dbReference type="Proteomes" id="UP000050398">
    <property type="component" value="Unassembled WGS sequence"/>
</dbReference>
<dbReference type="SUPFAM" id="SSF55608">
    <property type="entry name" value="Homing endonucleases"/>
    <property type="match status" value="1"/>
</dbReference>
<dbReference type="Gene3D" id="3.10.28.10">
    <property type="entry name" value="Homing endonucleases"/>
    <property type="match status" value="2"/>
</dbReference>
<accession>A0A0P6WEB6</accession>
<dbReference type="InterPro" id="IPR027434">
    <property type="entry name" value="Homing_endonucl"/>
</dbReference>
<evidence type="ECO:0000313" key="2">
    <source>
        <dbReference type="EMBL" id="KPL59444.1"/>
    </source>
</evidence>
<reference evidence="2 3" key="1">
    <citation type="submission" date="2015-08" db="EMBL/GenBank/DDBJ databases">
        <title>Draft Genome Sequence of Bacillus vietnamensis UCD-SED5.</title>
        <authorList>
            <person name="Lee R.D."/>
            <person name="Jospin G."/>
            <person name="Lang J.M."/>
            <person name="Coil D.A."/>
            <person name="Eisen J.A."/>
        </authorList>
    </citation>
    <scope>NUCLEOTIDE SEQUENCE [LARGE SCALE GENOMIC DNA]</scope>
    <source>
        <strain evidence="2 3">UCD-SED5</strain>
    </source>
</reference>
<protein>
    <recommendedName>
        <fullName evidence="1">Homing endonuclease LAGLIDADG domain-containing protein</fullName>
    </recommendedName>
</protein>
<dbReference type="EMBL" id="LIXZ01000007">
    <property type="protein sequence ID" value="KPL59444.1"/>
    <property type="molecule type" value="Genomic_DNA"/>
</dbReference>
<dbReference type="Pfam" id="PF03161">
    <property type="entry name" value="LAGLIDADG_2"/>
    <property type="match status" value="1"/>
</dbReference>